<gene>
    <name evidence="1" type="ORF">B8W67_00045</name>
</gene>
<accession>A0AA91PIG9</accession>
<reference evidence="1 2" key="1">
    <citation type="submission" date="2017-04" db="EMBL/GenBank/DDBJ databases">
        <title>The new phylogeny of genus Mycobacterium.</title>
        <authorList>
            <person name="Tortoli E."/>
            <person name="Trovato A."/>
            <person name="Cirillo D.M."/>
        </authorList>
    </citation>
    <scope>NUCLEOTIDE SEQUENCE [LARGE SCALE GENOMIC DNA]</scope>
    <source>
        <strain evidence="1 2">KCTC 19819</strain>
    </source>
</reference>
<name>A0AA91PIG9_9MYCO</name>
<proteinExistence type="predicted"/>
<evidence type="ECO:0000313" key="1">
    <source>
        <dbReference type="EMBL" id="OSC35937.1"/>
    </source>
</evidence>
<keyword evidence="2" id="KW-1185">Reference proteome</keyword>
<organism evidence="1 2">
    <name type="scientific">Mycolicibacillus koreensis</name>
    <dbReference type="NCBI Taxonomy" id="1069220"/>
    <lineage>
        <taxon>Bacteria</taxon>
        <taxon>Bacillati</taxon>
        <taxon>Actinomycetota</taxon>
        <taxon>Actinomycetes</taxon>
        <taxon>Mycobacteriales</taxon>
        <taxon>Mycobacteriaceae</taxon>
        <taxon>Mycolicibacillus</taxon>
    </lineage>
</organism>
<dbReference type="AlphaFoldDB" id="A0AA91PIG9"/>
<comment type="caution">
    <text evidence="1">The sequence shown here is derived from an EMBL/GenBank/DDBJ whole genome shotgun (WGS) entry which is preliminary data.</text>
</comment>
<sequence>MFGSVALTAALVAAAPVEPVPTNPERLSVALAAAADPVTAWMDVLATSADNLGALASSLMARRLPALTQFLDNLGGYAATTATALQGGTGELLGYLTQRWPAGLTDIVGDLTSGHLDQGFTALADLLVGTVTDPVAHLDPVMAIPATMAQNLANVVAALADLTDPYVTVAALGPVHSVAAALGDTAHTVADAVGQGDPLTALGGLVNLPAAVTGALLNGGVADAGGGHFWPGLLSIGSFPIDNGLLSVLTSTVPMAVATALGWQPWASATAELPQMFAVTQIPLAIENLVTAVLGTL</sequence>
<dbReference type="EMBL" id="NCXO01000001">
    <property type="protein sequence ID" value="OSC35937.1"/>
    <property type="molecule type" value="Genomic_DNA"/>
</dbReference>
<dbReference type="Proteomes" id="UP000193577">
    <property type="component" value="Unassembled WGS sequence"/>
</dbReference>
<protein>
    <recommendedName>
        <fullName evidence="3">PE-PGRS family protein</fullName>
    </recommendedName>
</protein>
<evidence type="ECO:0000313" key="2">
    <source>
        <dbReference type="Proteomes" id="UP000193577"/>
    </source>
</evidence>
<evidence type="ECO:0008006" key="3">
    <source>
        <dbReference type="Google" id="ProtNLM"/>
    </source>
</evidence>